<dbReference type="CDD" id="cd01949">
    <property type="entry name" value="GGDEF"/>
    <property type="match status" value="1"/>
</dbReference>
<dbReference type="InterPro" id="IPR003018">
    <property type="entry name" value="GAF"/>
</dbReference>
<dbReference type="SUPFAM" id="SSF55781">
    <property type="entry name" value="GAF domain-like"/>
    <property type="match status" value="2"/>
</dbReference>
<dbReference type="InterPro" id="IPR029787">
    <property type="entry name" value="Nucleotide_cyclase"/>
</dbReference>
<dbReference type="SUPFAM" id="SSF55073">
    <property type="entry name" value="Nucleotide cyclase"/>
    <property type="match status" value="1"/>
</dbReference>
<evidence type="ECO:0000259" key="3">
    <source>
        <dbReference type="PROSITE" id="PS50887"/>
    </source>
</evidence>
<dbReference type="InterPro" id="IPR050469">
    <property type="entry name" value="Diguanylate_Cyclase"/>
</dbReference>
<dbReference type="PANTHER" id="PTHR45138">
    <property type="entry name" value="REGULATORY COMPONENTS OF SENSORY TRANSDUCTION SYSTEM"/>
    <property type="match status" value="1"/>
</dbReference>
<dbReference type="GO" id="GO:0052621">
    <property type="term" value="F:diguanylate cyclase activity"/>
    <property type="evidence" value="ECO:0007669"/>
    <property type="project" value="UniProtKB-EC"/>
</dbReference>
<dbReference type="PROSITE" id="PS50887">
    <property type="entry name" value="GGDEF"/>
    <property type="match status" value="1"/>
</dbReference>
<dbReference type="FunFam" id="3.30.70.270:FF:000001">
    <property type="entry name" value="Diguanylate cyclase domain protein"/>
    <property type="match status" value="1"/>
</dbReference>
<dbReference type="SMART" id="SM00267">
    <property type="entry name" value="GGDEF"/>
    <property type="match status" value="1"/>
</dbReference>
<dbReference type="EMBL" id="ATBP01000369">
    <property type="protein sequence ID" value="ETR70795.1"/>
    <property type="molecule type" value="Genomic_DNA"/>
</dbReference>
<dbReference type="Gene3D" id="3.30.450.40">
    <property type="match status" value="2"/>
</dbReference>
<dbReference type="Gene3D" id="3.30.70.270">
    <property type="match status" value="1"/>
</dbReference>
<dbReference type="Proteomes" id="UP000189670">
    <property type="component" value="Unassembled WGS sequence"/>
</dbReference>
<evidence type="ECO:0000256" key="1">
    <source>
        <dbReference type="ARBA" id="ARBA00012528"/>
    </source>
</evidence>
<accession>A0A1V1P7V9</accession>
<dbReference type="GO" id="GO:0043709">
    <property type="term" value="P:cell adhesion involved in single-species biofilm formation"/>
    <property type="evidence" value="ECO:0007669"/>
    <property type="project" value="TreeGrafter"/>
</dbReference>
<dbReference type="GO" id="GO:0005886">
    <property type="term" value="C:plasma membrane"/>
    <property type="evidence" value="ECO:0007669"/>
    <property type="project" value="TreeGrafter"/>
</dbReference>
<dbReference type="Pfam" id="PF00990">
    <property type="entry name" value="GGDEF"/>
    <property type="match status" value="1"/>
</dbReference>
<dbReference type="PANTHER" id="PTHR45138:SF9">
    <property type="entry name" value="DIGUANYLATE CYCLASE DGCM-RELATED"/>
    <property type="match status" value="1"/>
</dbReference>
<dbReference type="InterPro" id="IPR029016">
    <property type="entry name" value="GAF-like_dom_sf"/>
</dbReference>
<dbReference type="Pfam" id="PF01590">
    <property type="entry name" value="GAF"/>
    <property type="match status" value="1"/>
</dbReference>
<dbReference type="SMART" id="SM00065">
    <property type="entry name" value="GAF"/>
    <property type="match status" value="1"/>
</dbReference>
<organism evidence="4 5">
    <name type="scientific">Candidatus Magnetoglobus multicellularis str. Araruama</name>
    <dbReference type="NCBI Taxonomy" id="890399"/>
    <lineage>
        <taxon>Bacteria</taxon>
        <taxon>Pseudomonadati</taxon>
        <taxon>Thermodesulfobacteriota</taxon>
        <taxon>Desulfobacteria</taxon>
        <taxon>Desulfobacterales</taxon>
        <taxon>Desulfobacteraceae</taxon>
        <taxon>Candidatus Magnetoglobus</taxon>
    </lineage>
</organism>
<evidence type="ECO:0000256" key="2">
    <source>
        <dbReference type="ARBA" id="ARBA00034247"/>
    </source>
</evidence>
<dbReference type="InterPro" id="IPR043128">
    <property type="entry name" value="Rev_trsase/Diguanyl_cyclase"/>
</dbReference>
<dbReference type="GO" id="GO:1902201">
    <property type="term" value="P:negative regulation of bacterial-type flagellum-dependent cell motility"/>
    <property type="evidence" value="ECO:0007669"/>
    <property type="project" value="TreeGrafter"/>
</dbReference>
<dbReference type="InterPro" id="IPR000160">
    <property type="entry name" value="GGDEF_dom"/>
</dbReference>
<comment type="caution">
    <text evidence="4">The sequence shown here is derived from an EMBL/GenBank/DDBJ whole genome shotgun (WGS) entry which is preliminary data.</text>
</comment>
<sequence length="570" mass="64872">MVSKTDHLQREYPFIKDHIELLDQTSSWCLLESDSQSFHHAAQEIDLVSIMKASTSISEEIVYSNLLEKLMTIVIENAGATRGCLLMIHNEQLFIEAEITDVSENESVNIESIPINKRSDLPIQLINYVKRTNKDILLKYAANEGDFTTDPYIRTAKIQSLMCMPILHHGKLTGLLYLENNQMTAAFTEKHVQILKMIASQAAISIENARFYNELEDRVKERTRALSQAIDALRARANELTMLNKMSDMLNECRQESDTHEVLQQVCESLFPNDLGYIAIQSENQSSLEIIVQWNTVKGFDPSQIADCLSFKSAMKKRISGKAINNLCCQLQTEKMTEAVCIPLILQDKAIGIFHLQFLQTSGNHEEDELQRLIQAREELAVRMAEQYTLSLVNLRLQKKLHMESIIDPLTKLFNRRYLEESLEREGNRCKRRGKNLGLIMLDIDHFKSFNDHYGHRVGDDVLCELGKFLKGTVRKEDIACRYGGEEFILILPESSIETTAVRAQDICQKIRQQIKIVYGDEILTITASLGVAALDEHGPDIPEVIRSADEALYQAKKTGRNQVCVAKYS</sequence>
<gene>
    <name evidence="4" type="ORF">OMM_02979</name>
</gene>
<dbReference type="EC" id="2.7.7.65" evidence="1"/>
<name>A0A1V1P7V9_9BACT</name>
<evidence type="ECO:0000313" key="4">
    <source>
        <dbReference type="EMBL" id="ETR70795.1"/>
    </source>
</evidence>
<feature type="domain" description="GGDEF" evidence="3">
    <location>
        <begin position="435"/>
        <end position="569"/>
    </location>
</feature>
<dbReference type="AlphaFoldDB" id="A0A1V1P7V9"/>
<protein>
    <recommendedName>
        <fullName evidence="1">diguanylate cyclase</fullName>
        <ecNumber evidence="1">2.7.7.65</ecNumber>
    </recommendedName>
</protein>
<evidence type="ECO:0000313" key="5">
    <source>
        <dbReference type="Proteomes" id="UP000189670"/>
    </source>
</evidence>
<comment type="catalytic activity">
    <reaction evidence="2">
        <text>2 GTP = 3',3'-c-di-GMP + 2 diphosphate</text>
        <dbReference type="Rhea" id="RHEA:24898"/>
        <dbReference type="ChEBI" id="CHEBI:33019"/>
        <dbReference type="ChEBI" id="CHEBI:37565"/>
        <dbReference type="ChEBI" id="CHEBI:58805"/>
        <dbReference type="EC" id="2.7.7.65"/>
    </reaction>
</comment>
<dbReference type="NCBIfam" id="TIGR00254">
    <property type="entry name" value="GGDEF"/>
    <property type="match status" value="1"/>
</dbReference>
<proteinExistence type="predicted"/>
<reference evidence="5" key="1">
    <citation type="submission" date="2012-11" db="EMBL/GenBank/DDBJ databases">
        <authorList>
            <person name="Lucero-Rivera Y.E."/>
            <person name="Tovar-Ramirez D."/>
        </authorList>
    </citation>
    <scope>NUCLEOTIDE SEQUENCE [LARGE SCALE GENOMIC DNA]</scope>
    <source>
        <strain evidence="5">Araruama</strain>
    </source>
</reference>